<comment type="caution">
    <text evidence="1">The sequence shown here is derived from an EMBL/GenBank/DDBJ whole genome shotgun (WGS) entry which is preliminary data.</text>
</comment>
<evidence type="ECO:0000313" key="1">
    <source>
        <dbReference type="EMBL" id="NHC16502.1"/>
    </source>
</evidence>
<dbReference type="Pfam" id="PF13563">
    <property type="entry name" value="2_5_RNA_ligase2"/>
    <property type="match status" value="1"/>
</dbReference>
<keyword evidence="1" id="KW-0436">Ligase</keyword>
<reference evidence="1 2" key="1">
    <citation type="submission" date="2020-03" db="EMBL/GenBank/DDBJ databases">
        <title>Two novel Motilibacter sp.</title>
        <authorList>
            <person name="Liu S."/>
        </authorList>
    </citation>
    <scope>NUCLEOTIDE SEQUENCE [LARGE SCALE GENOMIC DNA]</scope>
    <source>
        <strain evidence="1 2">E257</strain>
    </source>
</reference>
<evidence type="ECO:0000313" key="2">
    <source>
        <dbReference type="Proteomes" id="UP000800981"/>
    </source>
</evidence>
<dbReference type="Gene3D" id="3.90.1140.10">
    <property type="entry name" value="Cyclic phosphodiesterase"/>
    <property type="match status" value="1"/>
</dbReference>
<keyword evidence="2" id="KW-1185">Reference proteome</keyword>
<name>A0ABX0H415_9ACTN</name>
<sequence length="172" mass="18306">MARTVELLLDEALDAEVRRVWGVLEAAGLPSQALHPHETNRPHLTLGVANELVAGGEAELGRALRRLPVRLRLDGLVVFGGRRRTLAWLVTPSPALVDLHAGVAQALAAYAPAPSPQHLPGRWTPHVTLASRLEPQERAAALDALDGLRPAEGTTAAARSYDTATRTVVPLG</sequence>
<organism evidence="1 2">
    <name type="scientific">Motilibacter deserti</name>
    <dbReference type="NCBI Taxonomy" id="2714956"/>
    <lineage>
        <taxon>Bacteria</taxon>
        <taxon>Bacillati</taxon>
        <taxon>Actinomycetota</taxon>
        <taxon>Actinomycetes</taxon>
        <taxon>Motilibacterales</taxon>
        <taxon>Motilibacteraceae</taxon>
        <taxon>Motilibacter</taxon>
    </lineage>
</organism>
<accession>A0ABX0H415</accession>
<gene>
    <name evidence="1" type="ORF">G9H71_22195</name>
</gene>
<dbReference type="InterPro" id="IPR009097">
    <property type="entry name" value="Cyclic_Pdiesterase"/>
</dbReference>
<dbReference type="GO" id="GO:0016874">
    <property type="term" value="F:ligase activity"/>
    <property type="evidence" value="ECO:0007669"/>
    <property type="project" value="UniProtKB-KW"/>
</dbReference>
<dbReference type="SUPFAM" id="SSF55144">
    <property type="entry name" value="LigT-like"/>
    <property type="match status" value="1"/>
</dbReference>
<protein>
    <submittedName>
        <fullName evidence="1">2'-5' RNA ligase family protein</fullName>
    </submittedName>
</protein>
<dbReference type="EMBL" id="JAANNP010000189">
    <property type="protein sequence ID" value="NHC16502.1"/>
    <property type="molecule type" value="Genomic_DNA"/>
</dbReference>
<dbReference type="Proteomes" id="UP000800981">
    <property type="component" value="Unassembled WGS sequence"/>
</dbReference>
<proteinExistence type="predicted"/>
<dbReference type="RefSeq" id="WP_166284933.1">
    <property type="nucleotide sequence ID" value="NZ_JAANNP010000189.1"/>
</dbReference>